<name>A0A381NXS5_9ZZZZ</name>
<dbReference type="InterPro" id="IPR045595">
    <property type="entry name" value="SufBD_N"/>
</dbReference>
<dbReference type="EMBL" id="UINC01000636">
    <property type="protein sequence ID" value="SUZ58708.1"/>
    <property type="molecule type" value="Genomic_DNA"/>
</dbReference>
<protein>
    <recommendedName>
        <fullName evidence="4">Fe-S cluster assembly protein SufD</fullName>
    </recommendedName>
</protein>
<dbReference type="InterPro" id="IPR000825">
    <property type="entry name" value="SUF_FeS_clus_asmbl_SufBD_core"/>
</dbReference>
<feature type="domain" description="SUF system FeS cluster assembly SufBD core" evidence="1">
    <location>
        <begin position="181"/>
        <end position="406"/>
    </location>
</feature>
<organism evidence="3">
    <name type="scientific">marine metagenome</name>
    <dbReference type="NCBI Taxonomy" id="408172"/>
    <lineage>
        <taxon>unclassified sequences</taxon>
        <taxon>metagenomes</taxon>
        <taxon>ecological metagenomes</taxon>
    </lineage>
</organism>
<dbReference type="Pfam" id="PF01458">
    <property type="entry name" value="SUFBD_core"/>
    <property type="match status" value="1"/>
</dbReference>
<dbReference type="SUPFAM" id="SSF101960">
    <property type="entry name" value="Stabilizer of iron transporter SufD"/>
    <property type="match status" value="1"/>
</dbReference>
<proteinExistence type="predicted"/>
<reference evidence="3" key="1">
    <citation type="submission" date="2018-05" db="EMBL/GenBank/DDBJ databases">
        <authorList>
            <person name="Lanie J.A."/>
            <person name="Ng W.-L."/>
            <person name="Kazmierczak K.M."/>
            <person name="Andrzejewski T.M."/>
            <person name="Davidsen T.M."/>
            <person name="Wayne K.J."/>
            <person name="Tettelin H."/>
            <person name="Glass J.I."/>
            <person name="Rusch D."/>
            <person name="Podicherti R."/>
            <person name="Tsui H.-C.T."/>
            <person name="Winkler M.E."/>
        </authorList>
    </citation>
    <scope>NUCLEOTIDE SEQUENCE</scope>
</reference>
<accession>A0A381NXS5</accession>
<dbReference type="PANTHER" id="PTHR43575:SF1">
    <property type="entry name" value="PROTEIN ABCI7, CHLOROPLASTIC"/>
    <property type="match status" value="1"/>
</dbReference>
<evidence type="ECO:0000313" key="3">
    <source>
        <dbReference type="EMBL" id="SUZ58708.1"/>
    </source>
</evidence>
<dbReference type="Pfam" id="PF19295">
    <property type="entry name" value="SufBD_N"/>
    <property type="match status" value="1"/>
</dbReference>
<sequence>MSDTLAEPAEEMAFLDLHKKFIEANKPNSALLPLHEAALGRFETLGFPHSKHEMYTFVNTKNLVAAPFAISNTSTSIPEEVIASHIFSGCENSCLVFANGVYNPSLSKLQAIESSVKISSMSEKDDLDQVIASLENENDVFACLANAFCADAMVVEISDKVQVSVPIQVLFISTGDASAPVMHSSRLIWKVGKLAELKVIEKYVGVQAGYFNNAVQDWIILEGAGVVLTQVQSDPFDAWNFSKTRVYQKRNSRFHSTNSSAGSALVRHHFEARLEEEGAELILNGVSVLGGKEQVHNFVRIHHEAPQCVSHQHFKNVINDEGRSSFDGTVIVNQGAQLTNSNQLINNLMLSNSCHADNKPNLMIFADDVKCTHGATIGQIDDEQMFYLQTRGLSEKFAKELLTRGFAESIIQTIEFPEVVNELSNTLLKKLEASNV</sequence>
<evidence type="ECO:0000259" key="2">
    <source>
        <dbReference type="Pfam" id="PF19295"/>
    </source>
</evidence>
<dbReference type="GO" id="GO:0016226">
    <property type="term" value="P:iron-sulfur cluster assembly"/>
    <property type="evidence" value="ECO:0007669"/>
    <property type="project" value="InterPro"/>
</dbReference>
<dbReference type="NCBIfam" id="TIGR01981">
    <property type="entry name" value="sufD"/>
    <property type="match status" value="1"/>
</dbReference>
<dbReference type="InterPro" id="IPR011542">
    <property type="entry name" value="SUF_FeS_clus_asmbl_SufD"/>
</dbReference>
<dbReference type="PANTHER" id="PTHR43575">
    <property type="entry name" value="PROTEIN ABCI7, CHLOROPLASTIC"/>
    <property type="match status" value="1"/>
</dbReference>
<dbReference type="InterPro" id="IPR055346">
    <property type="entry name" value="Fe-S_cluster_assembly_SufBD"/>
</dbReference>
<evidence type="ECO:0008006" key="4">
    <source>
        <dbReference type="Google" id="ProtNLM"/>
    </source>
</evidence>
<gene>
    <name evidence="3" type="ORF">METZ01_LOCUS11562</name>
</gene>
<dbReference type="AlphaFoldDB" id="A0A381NXS5"/>
<evidence type="ECO:0000259" key="1">
    <source>
        <dbReference type="Pfam" id="PF01458"/>
    </source>
</evidence>
<feature type="domain" description="SUF system FeS cluster assembly SufBD N-terminal" evidence="2">
    <location>
        <begin position="29"/>
        <end position="169"/>
    </location>
</feature>
<dbReference type="InterPro" id="IPR037284">
    <property type="entry name" value="SUF_FeS_clus_asmbl_SufBD_sf"/>
</dbReference>